<keyword evidence="17" id="KW-1185">Reference proteome</keyword>
<dbReference type="STRING" id="517418.Ctha_2314"/>
<dbReference type="Pfam" id="PF08211">
    <property type="entry name" value="dCMP_cyt_deam_2"/>
    <property type="match status" value="1"/>
</dbReference>
<evidence type="ECO:0000256" key="3">
    <source>
        <dbReference type="ARBA" id="ARBA00006576"/>
    </source>
</evidence>
<comment type="cofactor">
    <cofactor evidence="1 14">
        <name>Zn(2+)</name>
        <dbReference type="ChEBI" id="CHEBI:29105"/>
    </cofactor>
</comment>
<evidence type="ECO:0000256" key="2">
    <source>
        <dbReference type="ARBA" id="ARBA00003949"/>
    </source>
</evidence>
<evidence type="ECO:0000256" key="4">
    <source>
        <dbReference type="ARBA" id="ARBA00011738"/>
    </source>
</evidence>
<dbReference type="FunFam" id="3.40.140.10:FF:000008">
    <property type="entry name" value="Cytidine deaminase"/>
    <property type="match status" value="1"/>
</dbReference>
<evidence type="ECO:0000256" key="10">
    <source>
        <dbReference type="ARBA" id="ARBA00032005"/>
    </source>
</evidence>
<feature type="domain" description="CMP/dCMP-type deaminase" evidence="15">
    <location>
        <begin position="82"/>
        <end position="208"/>
    </location>
</feature>
<dbReference type="KEGG" id="cts:Ctha_2314"/>
<evidence type="ECO:0000256" key="12">
    <source>
        <dbReference type="ARBA" id="ARBA00049558"/>
    </source>
</evidence>
<dbReference type="AlphaFoldDB" id="B3QWK5"/>
<dbReference type="eggNOG" id="COG0295">
    <property type="taxonomic scope" value="Bacteria"/>
</dbReference>
<evidence type="ECO:0000256" key="11">
    <source>
        <dbReference type="ARBA" id="ARBA00049252"/>
    </source>
</evidence>
<dbReference type="GO" id="GO:0072527">
    <property type="term" value="P:pyrimidine-containing compound metabolic process"/>
    <property type="evidence" value="ECO:0007669"/>
    <property type="project" value="UniProtKB-ARBA"/>
</dbReference>
<feature type="binding site" evidence="14">
    <location>
        <position position="134"/>
    </location>
    <ligand>
        <name>Zn(2+)</name>
        <dbReference type="ChEBI" id="CHEBI:29105"/>
        <note>catalytic</note>
    </ligand>
</feature>
<accession>B3QWK5</accession>
<comment type="catalytic activity">
    <reaction evidence="11">
        <text>2'-deoxycytidine + H2O + H(+) = 2'-deoxyuridine + NH4(+)</text>
        <dbReference type="Rhea" id="RHEA:13433"/>
        <dbReference type="ChEBI" id="CHEBI:15377"/>
        <dbReference type="ChEBI" id="CHEBI:15378"/>
        <dbReference type="ChEBI" id="CHEBI:15698"/>
        <dbReference type="ChEBI" id="CHEBI:16450"/>
        <dbReference type="ChEBI" id="CHEBI:28938"/>
        <dbReference type="EC" id="3.5.4.5"/>
    </reaction>
</comment>
<dbReference type="PANTHER" id="PTHR11644:SF2">
    <property type="entry name" value="CYTIDINE DEAMINASE"/>
    <property type="match status" value="1"/>
</dbReference>
<feature type="binding site" evidence="14">
    <location>
        <position position="167"/>
    </location>
    <ligand>
        <name>Zn(2+)</name>
        <dbReference type="ChEBI" id="CHEBI:29105"/>
        <note>catalytic</note>
    </ligand>
</feature>
<evidence type="ECO:0000256" key="7">
    <source>
        <dbReference type="ARBA" id="ARBA00022723"/>
    </source>
</evidence>
<evidence type="ECO:0000256" key="6">
    <source>
        <dbReference type="ARBA" id="ARBA00018266"/>
    </source>
</evidence>
<evidence type="ECO:0000256" key="8">
    <source>
        <dbReference type="ARBA" id="ARBA00022801"/>
    </source>
</evidence>
<dbReference type="GO" id="GO:0005829">
    <property type="term" value="C:cytosol"/>
    <property type="evidence" value="ECO:0007669"/>
    <property type="project" value="TreeGrafter"/>
</dbReference>
<evidence type="ECO:0000313" key="16">
    <source>
        <dbReference type="EMBL" id="ACF14765.1"/>
    </source>
</evidence>
<feature type="binding site" evidence="14">
    <location>
        <position position="170"/>
    </location>
    <ligand>
        <name>Zn(2+)</name>
        <dbReference type="ChEBI" id="CHEBI:29105"/>
        <note>catalytic</note>
    </ligand>
</feature>
<comment type="catalytic activity">
    <reaction evidence="12">
        <text>cytidine + H2O + H(+) = uridine + NH4(+)</text>
        <dbReference type="Rhea" id="RHEA:16069"/>
        <dbReference type="ChEBI" id="CHEBI:15377"/>
        <dbReference type="ChEBI" id="CHEBI:15378"/>
        <dbReference type="ChEBI" id="CHEBI:16704"/>
        <dbReference type="ChEBI" id="CHEBI:17562"/>
        <dbReference type="ChEBI" id="CHEBI:28938"/>
        <dbReference type="EC" id="3.5.4.5"/>
    </reaction>
</comment>
<feature type="active site" description="Proton donor" evidence="13">
    <location>
        <position position="136"/>
    </location>
</feature>
<dbReference type="EC" id="3.5.4.5" evidence="5"/>
<dbReference type="SUPFAM" id="SSF53927">
    <property type="entry name" value="Cytidine deaminase-like"/>
    <property type="match status" value="1"/>
</dbReference>
<proteinExistence type="inferred from homology"/>
<keyword evidence="7 14" id="KW-0479">Metal-binding</keyword>
<evidence type="ECO:0000256" key="9">
    <source>
        <dbReference type="ARBA" id="ARBA00022833"/>
    </source>
</evidence>
<evidence type="ECO:0000256" key="1">
    <source>
        <dbReference type="ARBA" id="ARBA00001947"/>
    </source>
</evidence>
<evidence type="ECO:0000256" key="5">
    <source>
        <dbReference type="ARBA" id="ARBA00012783"/>
    </source>
</evidence>
<keyword evidence="8" id="KW-0378">Hydrolase</keyword>
<dbReference type="InterPro" id="IPR016193">
    <property type="entry name" value="Cytidine_deaminase-like"/>
</dbReference>
<dbReference type="Proteomes" id="UP000001208">
    <property type="component" value="Chromosome"/>
</dbReference>
<sequence>MTQEKKYRGITRIDSHDTHGWFVRAYKAGKTTSKLFSDAVYGGKEIALKEAITFREELVKKLNDGVDVDLVKQAKKVRSLRAKPVDLVAEANEAMKMAIAPYSKFQVGAALKASSGNVYTGQNIESASFGLSMCAERVALFKALSEGERGFSEIVITSSSDDFCPLCGACRQVLLEFAGNISVIMVNGKGEMKKQKLQKLLPEAFNAKVFEKSGTTKIATKTDESEH</sequence>
<protein>
    <recommendedName>
        <fullName evidence="6">Cytidine deaminase</fullName>
        <ecNumber evidence="5">3.5.4.5</ecNumber>
    </recommendedName>
    <alternativeName>
        <fullName evidence="10">Cytidine aminohydrolase</fullName>
    </alternativeName>
</protein>
<dbReference type="HOGENOM" id="CLU_1218052_0_0_10"/>
<organism evidence="16 17">
    <name type="scientific">Chloroherpeton thalassium (strain ATCC 35110 / GB-78)</name>
    <dbReference type="NCBI Taxonomy" id="517418"/>
    <lineage>
        <taxon>Bacteria</taxon>
        <taxon>Pseudomonadati</taxon>
        <taxon>Chlorobiota</taxon>
        <taxon>Chlorobiia</taxon>
        <taxon>Chlorobiales</taxon>
        <taxon>Chloroherpetonaceae</taxon>
        <taxon>Chloroherpeton</taxon>
    </lineage>
</organism>
<dbReference type="GO" id="GO:0004126">
    <property type="term" value="F:cytidine deaminase activity"/>
    <property type="evidence" value="ECO:0007669"/>
    <property type="project" value="UniProtKB-EC"/>
</dbReference>
<dbReference type="GO" id="GO:0055086">
    <property type="term" value="P:nucleobase-containing small molecule metabolic process"/>
    <property type="evidence" value="ECO:0007669"/>
    <property type="project" value="UniProtKB-ARBA"/>
</dbReference>
<evidence type="ECO:0000259" key="15">
    <source>
        <dbReference type="PROSITE" id="PS51747"/>
    </source>
</evidence>
<keyword evidence="9 14" id="KW-0862">Zinc</keyword>
<evidence type="ECO:0000256" key="14">
    <source>
        <dbReference type="PIRSR" id="PIRSR606262-3"/>
    </source>
</evidence>
<dbReference type="Gene3D" id="1.20.5.2050">
    <property type="match status" value="1"/>
</dbReference>
<dbReference type="PANTHER" id="PTHR11644">
    <property type="entry name" value="CYTIDINE DEAMINASE"/>
    <property type="match status" value="1"/>
</dbReference>
<dbReference type="InterPro" id="IPR002125">
    <property type="entry name" value="CMP_dCMP_dom"/>
</dbReference>
<evidence type="ECO:0000313" key="17">
    <source>
        <dbReference type="Proteomes" id="UP000001208"/>
    </source>
</evidence>
<dbReference type="PROSITE" id="PS51747">
    <property type="entry name" value="CYT_DCMP_DEAMINASES_2"/>
    <property type="match status" value="1"/>
</dbReference>
<comment type="function">
    <text evidence="2">This enzyme scavenges exogenous and endogenous cytidine and 2'-deoxycytidine for UMP synthesis.</text>
</comment>
<dbReference type="RefSeq" id="WP_012500847.1">
    <property type="nucleotide sequence ID" value="NC_011026.1"/>
</dbReference>
<dbReference type="CDD" id="cd01283">
    <property type="entry name" value="cytidine_deaminase"/>
    <property type="match status" value="1"/>
</dbReference>
<dbReference type="OrthoDB" id="9795347at2"/>
<dbReference type="EMBL" id="CP001100">
    <property type="protein sequence ID" value="ACF14765.1"/>
    <property type="molecule type" value="Genomic_DNA"/>
</dbReference>
<gene>
    <name evidence="16" type="ordered locus">Ctha_2314</name>
</gene>
<comment type="similarity">
    <text evidence="3">Belongs to the cytidine and deoxycytidylate deaminase family.</text>
</comment>
<dbReference type="GO" id="GO:0008270">
    <property type="term" value="F:zinc ion binding"/>
    <property type="evidence" value="ECO:0007669"/>
    <property type="project" value="InterPro"/>
</dbReference>
<reference evidence="16 17" key="1">
    <citation type="submission" date="2008-06" db="EMBL/GenBank/DDBJ databases">
        <title>Complete sequence of Chloroherpeton thalassium ATCC 35110.</title>
        <authorList>
            <consortium name="US DOE Joint Genome Institute"/>
            <person name="Lucas S."/>
            <person name="Copeland A."/>
            <person name="Lapidus A."/>
            <person name="Glavina del Rio T."/>
            <person name="Dalin E."/>
            <person name="Tice H."/>
            <person name="Bruce D."/>
            <person name="Goodwin L."/>
            <person name="Pitluck S."/>
            <person name="Schmutz J."/>
            <person name="Larimer F."/>
            <person name="Land M."/>
            <person name="Hauser L."/>
            <person name="Kyrpides N."/>
            <person name="Mikhailova N."/>
            <person name="Liu Z."/>
            <person name="Li T."/>
            <person name="Zhao F."/>
            <person name="Overmann J."/>
            <person name="Bryant D.A."/>
            <person name="Richardson P."/>
        </authorList>
    </citation>
    <scope>NUCLEOTIDE SEQUENCE [LARGE SCALE GENOMIC DNA]</scope>
    <source>
        <strain evidence="17">ATCC 35110 / GB-78</strain>
    </source>
</reference>
<evidence type="ECO:0000256" key="13">
    <source>
        <dbReference type="PIRSR" id="PIRSR606262-1"/>
    </source>
</evidence>
<name>B3QWK5_CHLT3</name>
<dbReference type="NCBIfam" id="NF004064">
    <property type="entry name" value="PRK05578.1"/>
    <property type="match status" value="1"/>
</dbReference>
<dbReference type="NCBIfam" id="TIGR01354">
    <property type="entry name" value="cyt_deam_tetra"/>
    <property type="match status" value="1"/>
</dbReference>
<dbReference type="InterPro" id="IPR050202">
    <property type="entry name" value="Cyt/Deoxycyt_deaminase"/>
</dbReference>
<dbReference type="InterPro" id="IPR006262">
    <property type="entry name" value="Cyt_deam_tetra"/>
</dbReference>
<comment type="subunit">
    <text evidence="4">Homodimer.</text>
</comment>
<dbReference type="InterPro" id="IPR013171">
    <property type="entry name" value="Cyd/dCyd_deaminase_Zn-bd"/>
</dbReference>
<dbReference type="Gene3D" id="3.40.140.10">
    <property type="entry name" value="Cytidine Deaminase, domain 2"/>
    <property type="match status" value="1"/>
</dbReference>